<dbReference type="InterPro" id="IPR011333">
    <property type="entry name" value="SKP1/BTB/POZ_sf"/>
</dbReference>
<name>A0AAD7HFH9_9AGAR</name>
<dbReference type="AlphaFoldDB" id="A0AAD7HFH9"/>
<evidence type="ECO:0000313" key="2">
    <source>
        <dbReference type="Proteomes" id="UP001215280"/>
    </source>
</evidence>
<evidence type="ECO:0000313" key="1">
    <source>
        <dbReference type="EMBL" id="KAJ7719024.1"/>
    </source>
</evidence>
<dbReference type="EMBL" id="JARJLG010000297">
    <property type="protein sequence ID" value="KAJ7719024.1"/>
    <property type="molecule type" value="Genomic_DNA"/>
</dbReference>
<gene>
    <name evidence="1" type="ORF">DFH07DRAFT_316503</name>
</gene>
<dbReference type="Proteomes" id="UP001215280">
    <property type="component" value="Unassembled WGS sequence"/>
</dbReference>
<evidence type="ECO:0008006" key="3">
    <source>
        <dbReference type="Google" id="ProtNLM"/>
    </source>
</evidence>
<comment type="caution">
    <text evidence="1">The sequence shown here is derived from an EMBL/GenBank/DDBJ whole genome shotgun (WGS) entry which is preliminary data.</text>
</comment>
<sequence>MATSRVSERFCAADANITISSSDGMLFKVHRKNLEVHSDIFADAGNMTSVDPGDDVVTLSETSEVLDLLFQYMHRQLPPDLRDVDFKVASGLAEAAEKYWVYSALTPCREKMVNSVRDHPLQVLDYAMRHGHAELASEAARQSMGLGVEEAMESLAPDTFRTWVRITLQG</sequence>
<proteinExistence type="predicted"/>
<accession>A0AAD7HFH9</accession>
<reference evidence="1" key="1">
    <citation type="submission" date="2023-03" db="EMBL/GenBank/DDBJ databases">
        <title>Massive genome expansion in bonnet fungi (Mycena s.s.) driven by repeated elements and novel gene families across ecological guilds.</title>
        <authorList>
            <consortium name="Lawrence Berkeley National Laboratory"/>
            <person name="Harder C.B."/>
            <person name="Miyauchi S."/>
            <person name="Viragh M."/>
            <person name="Kuo A."/>
            <person name="Thoen E."/>
            <person name="Andreopoulos B."/>
            <person name="Lu D."/>
            <person name="Skrede I."/>
            <person name="Drula E."/>
            <person name="Henrissat B."/>
            <person name="Morin E."/>
            <person name="Kohler A."/>
            <person name="Barry K."/>
            <person name="LaButti K."/>
            <person name="Morin E."/>
            <person name="Salamov A."/>
            <person name="Lipzen A."/>
            <person name="Mereny Z."/>
            <person name="Hegedus B."/>
            <person name="Baldrian P."/>
            <person name="Stursova M."/>
            <person name="Weitz H."/>
            <person name="Taylor A."/>
            <person name="Grigoriev I.V."/>
            <person name="Nagy L.G."/>
            <person name="Martin F."/>
            <person name="Kauserud H."/>
        </authorList>
    </citation>
    <scope>NUCLEOTIDE SEQUENCE</scope>
    <source>
        <strain evidence="1">CBHHK188m</strain>
    </source>
</reference>
<protein>
    <recommendedName>
        <fullName evidence="3">BTB domain-containing protein</fullName>
    </recommendedName>
</protein>
<dbReference type="Gene3D" id="3.30.710.10">
    <property type="entry name" value="Potassium Channel Kv1.1, Chain A"/>
    <property type="match status" value="1"/>
</dbReference>
<keyword evidence="2" id="KW-1185">Reference proteome</keyword>
<dbReference type="SUPFAM" id="SSF54695">
    <property type="entry name" value="POZ domain"/>
    <property type="match status" value="1"/>
</dbReference>
<organism evidence="1 2">
    <name type="scientific">Mycena maculata</name>
    <dbReference type="NCBI Taxonomy" id="230809"/>
    <lineage>
        <taxon>Eukaryota</taxon>
        <taxon>Fungi</taxon>
        <taxon>Dikarya</taxon>
        <taxon>Basidiomycota</taxon>
        <taxon>Agaricomycotina</taxon>
        <taxon>Agaricomycetes</taxon>
        <taxon>Agaricomycetidae</taxon>
        <taxon>Agaricales</taxon>
        <taxon>Marasmiineae</taxon>
        <taxon>Mycenaceae</taxon>
        <taxon>Mycena</taxon>
    </lineage>
</organism>